<dbReference type="InterPro" id="IPR046357">
    <property type="entry name" value="PPIase_dom_sf"/>
</dbReference>
<dbReference type="PANTHER" id="PTHR43811">
    <property type="entry name" value="FKBP-TYPE PEPTIDYL-PROLYL CIS-TRANS ISOMERASE FKPA"/>
    <property type="match status" value="1"/>
</dbReference>
<evidence type="ECO:0000256" key="1">
    <source>
        <dbReference type="ARBA" id="ARBA00000971"/>
    </source>
</evidence>
<name>A0A1M6U0S2_9BACT</name>
<evidence type="ECO:0000256" key="5">
    <source>
        <dbReference type="PROSITE-ProRule" id="PRU00277"/>
    </source>
</evidence>
<sequence length="243" mass="26454">MKKTMILGLSALLFLGCNEPGKTSLVTEKDNYSYALGANFGSQAHYQLVSRDSIDLDLNAFYQGFKDRYNQDSAHWMMSDSMVFAVLNEFSQNLQKKKMEKDSILAAKNVAEQDAFLAKNKTAEGVITTESGLQYKVITEGTGETPTDSSIVSVHYAGTLLDGSEFDSSIKRGQPAEFPVTAVIPGWTELLKTMKVGGKVQAWIPSNLAYGPSGRQPMIPPNSLLVFEVELLGIQAPAASAKK</sequence>
<dbReference type="GO" id="GO:0003755">
    <property type="term" value="F:peptidyl-prolyl cis-trans isomerase activity"/>
    <property type="evidence" value="ECO:0007669"/>
    <property type="project" value="UniProtKB-UniRule"/>
</dbReference>
<dbReference type="PANTHER" id="PTHR43811:SF19">
    <property type="entry name" value="39 KDA FK506-BINDING NUCLEAR PROTEIN"/>
    <property type="match status" value="1"/>
</dbReference>
<evidence type="ECO:0000256" key="3">
    <source>
        <dbReference type="ARBA" id="ARBA00023110"/>
    </source>
</evidence>
<dbReference type="AlphaFoldDB" id="A0A1M6U0S2"/>
<comment type="catalytic activity">
    <reaction evidence="1 5 6">
        <text>[protein]-peptidylproline (omega=180) = [protein]-peptidylproline (omega=0)</text>
        <dbReference type="Rhea" id="RHEA:16237"/>
        <dbReference type="Rhea" id="RHEA-COMP:10747"/>
        <dbReference type="Rhea" id="RHEA-COMP:10748"/>
        <dbReference type="ChEBI" id="CHEBI:83833"/>
        <dbReference type="ChEBI" id="CHEBI:83834"/>
        <dbReference type="EC" id="5.2.1.8"/>
    </reaction>
</comment>
<dbReference type="PROSITE" id="PS50059">
    <property type="entry name" value="FKBP_PPIASE"/>
    <property type="match status" value="1"/>
</dbReference>
<keyword evidence="4 5" id="KW-0413">Isomerase</keyword>
<evidence type="ECO:0000313" key="9">
    <source>
        <dbReference type="Proteomes" id="UP000184275"/>
    </source>
</evidence>
<organism evidence="8 9">
    <name type="scientific">Fibrobacter intestinalis</name>
    <dbReference type="NCBI Taxonomy" id="28122"/>
    <lineage>
        <taxon>Bacteria</taxon>
        <taxon>Pseudomonadati</taxon>
        <taxon>Fibrobacterota</taxon>
        <taxon>Fibrobacteria</taxon>
        <taxon>Fibrobacterales</taxon>
        <taxon>Fibrobacteraceae</taxon>
        <taxon>Fibrobacter</taxon>
    </lineage>
</organism>
<dbReference type="Proteomes" id="UP000184275">
    <property type="component" value="Unassembled WGS sequence"/>
</dbReference>
<dbReference type="GO" id="GO:0006457">
    <property type="term" value="P:protein folding"/>
    <property type="evidence" value="ECO:0007669"/>
    <property type="project" value="InterPro"/>
</dbReference>
<evidence type="ECO:0000256" key="6">
    <source>
        <dbReference type="RuleBase" id="RU003915"/>
    </source>
</evidence>
<evidence type="ECO:0000259" key="7">
    <source>
        <dbReference type="PROSITE" id="PS50059"/>
    </source>
</evidence>
<dbReference type="Gene3D" id="1.10.287.460">
    <property type="entry name" value="Peptidyl-prolyl cis-trans isomerase, FKBP-type, N-terminal domain"/>
    <property type="match status" value="1"/>
</dbReference>
<gene>
    <name evidence="8" type="ORF">SAMN05720469_1121</name>
</gene>
<dbReference type="EC" id="5.2.1.8" evidence="6"/>
<dbReference type="Pfam" id="PF00254">
    <property type="entry name" value="FKBP_C"/>
    <property type="match status" value="1"/>
</dbReference>
<dbReference type="RefSeq" id="WP_073303922.1">
    <property type="nucleotide sequence ID" value="NZ_FRAW01000012.1"/>
</dbReference>
<keyword evidence="3 5" id="KW-0697">Rotamase</keyword>
<proteinExistence type="inferred from homology"/>
<evidence type="ECO:0000256" key="2">
    <source>
        <dbReference type="ARBA" id="ARBA00006577"/>
    </source>
</evidence>
<feature type="domain" description="PPIase FKBP-type" evidence="7">
    <location>
        <begin position="149"/>
        <end position="235"/>
    </location>
</feature>
<comment type="similarity">
    <text evidence="2 6">Belongs to the FKBP-type PPIase family.</text>
</comment>
<dbReference type="Gene3D" id="3.10.50.40">
    <property type="match status" value="1"/>
</dbReference>
<dbReference type="InterPro" id="IPR036944">
    <property type="entry name" value="PPIase_FKBP_N_sf"/>
</dbReference>
<accession>A0A1M6U0S2</accession>
<dbReference type="InterPro" id="IPR001179">
    <property type="entry name" value="PPIase_FKBP_dom"/>
</dbReference>
<dbReference type="Pfam" id="PF01346">
    <property type="entry name" value="FKBP_N"/>
    <property type="match status" value="1"/>
</dbReference>
<dbReference type="PROSITE" id="PS51257">
    <property type="entry name" value="PROKAR_LIPOPROTEIN"/>
    <property type="match status" value="1"/>
</dbReference>
<dbReference type="SUPFAM" id="SSF54534">
    <property type="entry name" value="FKBP-like"/>
    <property type="match status" value="1"/>
</dbReference>
<dbReference type="EMBL" id="FRAW01000012">
    <property type="protein sequence ID" value="SHK62678.1"/>
    <property type="molecule type" value="Genomic_DNA"/>
</dbReference>
<evidence type="ECO:0000256" key="4">
    <source>
        <dbReference type="ARBA" id="ARBA00023235"/>
    </source>
</evidence>
<keyword evidence="9" id="KW-1185">Reference proteome</keyword>
<dbReference type="InterPro" id="IPR000774">
    <property type="entry name" value="PPIase_FKBP_N"/>
</dbReference>
<protein>
    <recommendedName>
        <fullName evidence="6">Peptidyl-prolyl cis-trans isomerase</fullName>
        <ecNumber evidence="6">5.2.1.8</ecNumber>
    </recommendedName>
</protein>
<reference evidence="9" key="1">
    <citation type="submission" date="2016-11" db="EMBL/GenBank/DDBJ databases">
        <authorList>
            <person name="Varghese N."/>
            <person name="Submissions S."/>
        </authorList>
    </citation>
    <scope>NUCLEOTIDE SEQUENCE [LARGE SCALE GENOMIC DNA]</scope>
    <source>
        <strain evidence="9">UWOS</strain>
    </source>
</reference>
<dbReference type="FunFam" id="3.10.50.40:FF:000006">
    <property type="entry name" value="Peptidyl-prolyl cis-trans isomerase"/>
    <property type="match status" value="1"/>
</dbReference>
<evidence type="ECO:0000313" key="8">
    <source>
        <dbReference type="EMBL" id="SHK62678.1"/>
    </source>
</evidence>